<dbReference type="Proteomes" id="UP001362999">
    <property type="component" value="Unassembled WGS sequence"/>
</dbReference>
<feature type="domain" description="DUF6589" evidence="2">
    <location>
        <begin position="583"/>
        <end position="1064"/>
    </location>
</feature>
<comment type="caution">
    <text evidence="3">The sequence shown here is derived from an EMBL/GenBank/DDBJ whole genome shotgun (WGS) entry which is preliminary data.</text>
</comment>
<feature type="region of interest" description="Disordered" evidence="1">
    <location>
        <begin position="385"/>
        <end position="434"/>
    </location>
</feature>
<protein>
    <recommendedName>
        <fullName evidence="2">DUF6589 domain-containing protein</fullName>
    </recommendedName>
</protein>
<organism evidence="3 4">
    <name type="scientific">Favolaschia claudopus</name>
    <dbReference type="NCBI Taxonomy" id="2862362"/>
    <lineage>
        <taxon>Eukaryota</taxon>
        <taxon>Fungi</taxon>
        <taxon>Dikarya</taxon>
        <taxon>Basidiomycota</taxon>
        <taxon>Agaricomycotina</taxon>
        <taxon>Agaricomycetes</taxon>
        <taxon>Agaricomycetidae</taxon>
        <taxon>Agaricales</taxon>
        <taxon>Marasmiineae</taxon>
        <taxon>Mycenaceae</taxon>
        <taxon>Favolaschia</taxon>
    </lineage>
</organism>
<dbReference type="InterPro" id="IPR046496">
    <property type="entry name" value="DUF6589"/>
</dbReference>
<accession>A0AAW0E378</accession>
<evidence type="ECO:0000313" key="3">
    <source>
        <dbReference type="EMBL" id="KAK7058205.1"/>
    </source>
</evidence>
<feature type="compositionally biased region" description="Basic residues" evidence="1">
    <location>
        <begin position="892"/>
        <end position="901"/>
    </location>
</feature>
<proteinExistence type="predicted"/>
<dbReference type="Pfam" id="PF20231">
    <property type="entry name" value="DUF6589"/>
    <property type="match status" value="1"/>
</dbReference>
<keyword evidence="4" id="KW-1185">Reference proteome</keyword>
<dbReference type="EMBL" id="JAWWNJ010000004">
    <property type="protein sequence ID" value="KAK7058205.1"/>
    <property type="molecule type" value="Genomic_DNA"/>
</dbReference>
<feature type="compositionally biased region" description="Acidic residues" evidence="1">
    <location>
        <begin position="405"/>
        <end position="416"/>
    </location>
</feature>
<gene>
    <name evidence="3" type="ORF">R3P38DRAFT_2844821</name>
</gene>
<name>A0AAW0E378_9AGAR</name>
<evidence type="ECO:0000259" key="2">
    <source>
        <dbReference type="Pfam" id="PF20231"/>
    </source>
</evidence>
<feature type="compositionally biased region" description="Low complexity" evidence="1">
    <location>
        <begin position="879"/>
        <end position="888"/>
    </location>
</feature>
<evidence type="ECO:0000313" key="4">
    <source>
        <dbReference type="Proteomes" id="UP001362999"/>
    </source>
</evidence>
<dbReference type="AlphaFoldDB" id="A0AAW0E378"/>
<feature type="region of interest" description="Disordered" evidence="1">
    <location>
        <begin position="1"/>
        <end position="24"/>
    </location>
</feature>
<reference evidence="3 4" key="1">
    <citation type="journal article" date="2024" name="J Genomics">
        <title>Draft genome sequencing and assembly of Favolaschia claudopus CIRM-BRFM 2984 isolated from oak limbs.</title>
        <authorList>
            <person name="Navarro D."/>
            <person name="Drula E."/>
            <person name="Chaduli D."/>
            <person name="Cazenave R."/>
            <person name="Ahrendt S."/>
            <person name="Wang J."/>
            <person name="Lipzen A."/>
            <person name="Daum C."/>
            <person name="Barry K."/>
            <person name="Grigoriev I.V."/>
            <person name="Favel A."/>
            <person name="Rosso M.N."/>
            <person name="Martin F."/>
        </authorList>
    </citation>
    <scope>NUCLEOTIDE SEQUENCE [LARGE SCALE GENOMIC DNA]</scope>
    <source>
        <strain evidence="3 4">CIRM-BRFM 2984</strain>
    </source>
</reference>
<evidence type="ECO:0000256" key="1">
    <source>
        <dbReference type="SAM" id="MobiDB-lite"/>
    </source>
</evidence>
<feature type="region of interest" description="Disordered" evidence="1">
    <location>
        <begin position="867"/>
        <end position="911"/>
    </location>
</feature>
<feature type="compositionally biased region" description="Basic and acidic residues" evidence="1">
    <location>
        <begin position="425"/>
        <end position="434"/>
    </location>
</feature>
<sequence length="1163" mass="131073">MPSGPPKARFDADEQPSTPYSLKPSFRVAMPRDSRSERSEEILNSYIFSCQTPVTPVPGRIPFAAHEVRVPSEWASLVYTSPAHGPFVTGHTPQSIYYPVPLLPRPTPREMADASMQTEAVEAVDPRNEMAIDFASNIFNGIIPNTEVGGRQRNKFRWPLGLKIGPEDRLLVVFRAIKMAGFPTFGAFLAQAFDNDATYNKHPTVYHTLASFLQAKERTHTNHPVAILDLIFRHKKSQEFVDGIAVEPNFTRPRYALPPSIRAKPLGLISSPNTTYNAMVNWSLQRMIERFEKETKQLLQPHHGFMHRPKDPPLTWDLLLGWSMSQSQEIVALNAPAIFTLFTTIAVNQNARKKLEVLVAAEAEEREELSGSLNEILPFIDEMADDESARDSTPNPPPASSEPTEPGESEDDEDDPSPSPDSQDLPEHPLLSDKVGRRDPWQAVTVFILVLLSFRNRFALMLPILIGLFAFTCNANRELISILCRLGLSVSYRMILAQLHLLGADSAQQLRLIGAFNELTGPQFLVLFDNVNKMKRAWRAALGHKDEVKSGTASTIIGLVDVRPNALLSEPVIKAKAEGRRGALTVKQLRDDIDQKHIRGVGIGQVLRVWLKYIPALSGHRAAVEDIFKSEFSKHRLKLRKSDIRSTRVTSIDESTTVGAASVLHNLIIGQLSIVPSSLYRWLVIICGDQLSIDRIRKLKEYTRKFFTPFTRHEWALPVIQLWHLKWNWQKAIFRLHWHPDLGKDIFGLHHDCELLDRGKFNPKKCDFYPAHHILEDRFDAVVLQALHLICQQQTGVIYGTDIKLTDAVSKYFEPDGRFNECTFEDLRELAGIVYDRYMCIAAGEDALGHSSRDTKIYGPAWTSGTNVESDEDEMDSMPSLAPLGSSAKPPPAKKKKRSRAKASGQPQRNFSSGDQVMVNLCHFMRVTFWYLELCSAIAEGDIGRVFEVIKLLRFSFWGAGSTNYGNELLELACNFLYEWSDDLRMTVLENYLVNPTGRIGYWLELDLLQEHFNFWIKALFNSKSHDFDGKHLSEAVGLNITGISKIRELFPGLFGLKKNGQKHRKVVAVDDINRLGAHFRDQHILEWESGRCQPYLAPNEFAEGVSVLSSGTLETFLKRTMSGKPVHTEDLDLEDVEEPPCPATMIEGVMDVNEFITGTPAM</sequence>